<accession>A0ABR6W5H4</accession>
<name>A0ABR6W5H4_9BACT</name>
<keyword evidence="2" id="KW-1185">Reference proteome</keyword>
<evidence type="ECO:0000313" key="2">
    <source>
        <dbReference type="Proteomes" id="UP000700732"/>
    </source>
</evidence>
<evidence type="ECO:0000313" key="1">
    <source>
        <dbReference type="EMBL" id="MBC3791841.1"/>
    </source>
</evidence>
<dbReference type="EMBL" id="VFIA01000012">
    <property type="protein sequence ID" value="MBC3791841.1"/>
    <property type="molecule type" value="Genomic_DNA"/>
</dbReference>
<dbReference type="Proteomes" id="UP000700732">
    <property type="component" value="Unassembled WGS sequence"/>
</dbReference>
<proteinExistence type="predicted"/>
<dbReference type="Pfam" id="PF18993">
    <property type="entry name" value="Rv0078B"/>
    <property type="match status" value="1"/>
</dbReference>
<protein>
    <submittedName>
        <fullName evidence="1">Uncharacterized protein</fullName>
    </submittedName>
</protein>
<dbReference type="InterPro" id="IPR044054">
    <property type="entry name" value="Rv0078B"/>
</dbReference>
<organism evidence="1 2">
    <name type="scientific">Spirosoma utsteinense</name>
    <dbReference type="NCBI Taxonomy" id="2585773"/>
    <lineage>
        <taxon>Bacteria</taxon>
        <taxon>Pseudomonadati</taxon>
        <taxon>Bacteroidota</taxon>
        <taxon>Cytophagia</taxon>
        <taxon>Cytophagales</taxon>
        <taxon>Cytophagaceae</taxon>
        <taxon>Spirosoma</taxon>
    </lineage>
</organism>
<gene>
    <name evidence="1" type="ORF">FH603_2349</name>
</gene>
<comment type="caution">
    <text evidence="1">The sequence shown here is derived from an EMBL/GenBank/DDBJ whole genome shotgun (WGS) entry which is preliminary data.</text>
</comment>
<sequence length="89" mass="10608">MSDTPNHVRRIYADFIMQKSDIDRFNMGFEMADTGQKMVEMNLIRQHPNWSVGQLKAAVFERIYRTDFSADEMNRIMEAMVMFHDQKKD</sequence>
<reference evidence="1 2" key="1">
    <citation type="submission" date="2019-06" db="EMBL/GenBank/DDBJ databases">
        <title>Spirosoma utsteinense sp. nov. isolated from Antarctic ice-free soils.</title>
        <authorList>
            <person name="Tahon G."/>
        </authorList>
    </citation>
    <scope>NUCLEOTIDE SEQUENCE [LARGE SCALE GENOMIC DNA]</scope>
    <source>
        <strain evidence="1 2">LMG 31447</strain>
    </source>
</reference>
<dbReference type="RefSeq" id="WP_186737625.1">
    <property type="nucleotide sequence ID" value="NZ_VFIA01000012.1"/>
</dbReference>